<dbReference type="EMBL" id="CM002925">
    <property type="protein sequence ID" value="KGN53177.1"/>
    <property type="molecule type" value="Genomic_DNA"/>
</dbReference>
<reference evidence="1 2" key="2">
    <citation type="journal article" date="2009" name="PLoS ONE">
        <title>An integrated genetic and cytogenetic map of the cucumber genome.</title>
        <authorList>
            <person name="Ren Y."/>
            <person name="Zhang Z."/>
            <person name="Liu J."/>
            <person name="Staub J.E."/>
            <person name="Han Y."/>
            <person name="Cheng Z."/>
            <person name="Li X."/>
            <person name="Lu J."/>
            <person name="Miao H."/>
            <person name="Kang H."/>
            <person name="Xie B."/>
            <person name="Gu X."/>
            <person name="Wang X."/>
            <person name="Du Y."/>
            <person name="Jin W."/>
            <person name="Huang S."/>
        </authorList>
    </citation>
    <scope>NUCLEOTIDE SEQUENCE [LARGE SCALE GENOMIC DNA]</scope>
    <source>
        <strain evidence="2">cv. 9930</strain>
    </source>
</reference>
<reference evidence="1 2" key="1">
    <citation type="journal article" date="2009" name="Nat. Genet.">
        <title>The genome of the cucumber, Cucumis sativus L.</title>
        <authorList>
            <person name="Huang S."/>
            <person name="Li R."/>
            <person name="Zhang Z."/>
            <person name="Li L."/>
            <person name="Gu X."/>
            <person name="Fan W."/>
            <person name="Lucas W.J."/>
            <person name="Wang X."/>
            <person name="Xie B."/>
            <person name="Ni P."/>
            <person name="Ren Y."/>
            <person name="Zhu H."/>
            <person name="Li J."/>
            <person name="Lin K."/>
            <person name="Jin W."/>
            <person name="Fei Z."/>
            <person name="Li G."/>
            <person name="Staub J."/>
            <person name="Kilian A."/>
            <person name="van der Vossen E.A."/>
            <person name="Wu Y."/>
            <person name="Guo J."/>
            <person name="He J."/>
            <person name="Jia Z."/>
            <person name="Ren Y."/>
            <person name="Tian G."/>
            <person name="Lu Y."/>
            <person name="Ruan J."/>
            <person name="Qian W."/>
            <person name="Wang M."/>
            <person name="Huang Q."/>
            <person name="Li B."/>
            <person name="Xuan Z."/>
            <person name="Cao J."/>
            <person name="Asan"/>
            <person name="Wu Z."/>
            <person name="Zhang J."/>
            <person name="Cai Q."/>
            <person name="Bai Y."/>
            <person name="Zhao B."/>
            <person name="Han Y."/>
            <person name="Li Y."/>
            <person name="Li X."/>
            <person name="Wang S."/>
            <person name="Shi Q."/>
            <person name="Liu S."/>
            <person name="Cho W.K."/>
            <person name="Kim J.Y."/>
            <person name="Xu Y."/>
            <person name="Heller-Uszynska K."/>
            <person name="Miao H."/>
            <person name="Cheng Z."/>
            <person name="Zhang S."/>
            <person name="Wu J."/>
            <person name="Yang Y."/>
            <person name="Kang H."/>
            <person name="Li M."/>
            <person name="Liang H."/>
            <person name="Ren X."/>
            <person name="Shi Z."/>
            <person name="Wen M."/>
            <person name="Jian M."/>
            <person name="Yang H."/>
            <person name="Zhang G."/>
            <person name="Yang Z."/>
            <person name="Chen R."/>
            <person name="Liu S."/>
            <person name="Li J."/>
            <person name="Ma L."/>
            <person name="Liu H."/>
            <person name="Zhou Y."/>
            <person name="Zhao J."/>
            <person name="Fang X."/>
            <person name="Li G."/>
            <person name="Fang L."/>
            <person name="Li Y."/>
            <person name="Liu D."/>
            <person name="Zheng H."/>
            <person name="Zhang Y."/>
            <person name="Qin N."/>
            <person name="Li Z."/>
            <person name="Yang G."/>
            <person name="Yang S."/>
            <person name="Bolund L."/>
            <person name="Kristiansen K."/>
            <person name="Zheng H."/>
            <person name="Li S."/>
            <person name="Zhang X."/>
            <person name="Yang H."/>
            <person name="Wang J."/>
            <person name="Sun R."/>
            <person name="Zhang B."/>
            <person name="Jiang S."/>
            <person name="Wang J."/>
            <person name="Du Y."/>
            <person name="Li S."/>
        </authorList>
    </citation>
    <scope>NUCLEOTIDE SEQUENCE [LARGE SCALE GENOMIC DNA]</scope>
    <source>
        <strain evidence="2">cv. 9930</strain>
    </source>
</reference>
<keyword evidence="2" id="KW-1185">Reference proteome</keyword>
<reference evidence="1 2" key="3">
    <citation type="journal article" date="2010" name="BMC Genomics">
        <title>Transcriptome sequencing and comparative analysis of cucumber flowers with different sex types.</title>
        <authorList>
            <person name="Guo S."/>
            <person name="Zheng Y."/>
            <person name="Joung J.G."/>
            <person name="Liu S."/>
            <person name="Zhang Z."/>
            <person name="Crasta O.R."/>
            <person name="Sobral B.W."/>
            <person name="Xu Y."/>
            <person name="Huang S."/>
            <person name="Fei Z."/>
        </authorList>
    </citation>
    <scope>NUCLEOTIDE SEQUENCE [LARGE SCALE GENOMIC DNA]</scope>
    <source>
        <strain evidence="2">cv. 9930</strain>
    </source>
</reference>
<accession>A0A0A0KXN7</accession>
<dbReference type="Proteomes" id="UP000029981">
    <property type="component" value="Chromosome 4"/>
</dbReference>
<evidence type="ECO:0000313" key="1">
    <source>
        <dbReference type="EMBL" id="KGN53177.1"/>
    </source>
</evidence>
<dbReference type="Gramene" id="KGN53177">
    <property type="protein sequence ID" value="KGN53177"/>
    <property type="gene ID" value="Csa_4G025090"/>
</dbReference>
<proteinExistence type="predicted"/>
<dbReference type="AlphaFoldDB" id="A0A0A0KXN7"/>
<reference evidence="1 2" key="4">
    <citation type="journal article" date="2011" name="BMC Genomics">
        <title>RNA-Seq improves annotation of protein-coding genes in the cucumber genome.</title>
        <authorList>
            <person name="Li Z."/>
            <person name="Zhang Z."/>
            <person name="Yan P."/>
            <person name="Huang S."/>
            <person name="Fei Z."/>
            <person name="Lin K."/>
        </authorList>
    </citation>
    <scope>NUCLEOTIDE SEQUENCE [LARGE SCALE GENOMIC DNA]</scope>
    <source>
        <strain evidence="2">cv. 9930</strain>
    </source>
</reference>
<organism evidence="1 2">
    <name type="scientific">Cucumis sativus</name>
    <name type="common">Cucumber</name>
    <dbReference type="NCBI Taxonomy" id="3659"/>
    <lineage>
        <taxon>Eukaryota</taxon>
        <taxon>Viridiplantae</taxon>
        <taxon>Streptophyta</taxon>
        <taxon>Embryophyta</taxon>
        <taxon>Tracheophyta</taxon>
        <taxon>Spermatophyta</taxon>
        <taxon>Magnoliopsida</taxon>
        <taxon>eudicotyledons</taxon>
        <taxon>Gunneridae</taxon>
        <taxon>Pentapetalae</taxon>
        <taxon>rosids</taxon>
        <taxon>fabids</taxon>
        <taxon>Cucurbitales</taxon>
        <taxon>Cucurbitaceae</taxon>
        <taxon>Benincaseae</taxon>
        <taxon>Cucumis</taxon>
    </lineage>
</organism>
<gene>
    <name evidence="1" type="ORF">Csa_4G025090</name>
</gene>
<protein>
    <submittedName>
        <fullName evidence="1">Uncharacterized protein</fullName>
    </submittedName>
</protein>
<name>A0A0A0KXN7_CUCSA</name>
<evidence type="ECO:0000313" key="2">
    <source>
        <dbReference type="Proteomes" id="UP000029981"/>
    </source>
</evidence>
<sequence length="127" mass="14789">MKNVHFNWFHFLVHSQAMQTCDGDSCSLRIDSCSVDNSFVKAIAKNFHMIAHMDLQSTINLWDHLPCPISWVHDFKALAALKNCGYATVVCMWWQPECDPWLWTWGIAIYCHYLDSFSHFAAEVCWT</sequence>